<protein>
    <submittedName>
        <fullName evidence="6">Uncharacterized protein</fullName>
    </submittedName>
</protein>
<feature type="compositionally biased region" description="Low complexity" evidence="1">
    <location>
        <begin position="468"/>
        <end position="478"/>
    </location>
</feature>
<dbReference type="Pfam" id="PF24586">
    <property type="entry name" value="DUF7611"/>
    <property type="match status" value="1"/>
</dbReference>
<dbReference type="Pfam" id="PF24587">
    <property type="entry name" value="DUF7612"/>
    <property type="match status" value="1"/>
</dbReference>
<dbReference type="OrthoDB" id="4356615at2759"/>
<feature type="compositionally biased region" description="Basic and acidic residues" evidence="1">
    <location>
        <begin position="386"/>
        <end position="397"/>
    </location>
</feature>
<evidence type="ECO:0000259" key="2">
    <source>
        <dbReference type="Pfam" id="PF24586"/>
    </source>
</evidence>
<feature type="region of interest" description="Disordered" evidence="1">
    <location>
        <begin position="98"/>
        <end position="117"/>
    </location>
</feature>
<evidence type="ECO:0000259" key="3">
    <source>
        <dbReference type="Pfam" id="PF24587"/>
    </source>
</evidence>
<feature type="compositionally biased region" description="Polar residues" evidence="1">
    <location>
        <begin position="515"/>
        <end position="566"/>
    </location>
</feature>
<proteinExistence type="predicted"/>
<reference evidence="6" key="2">
    <citation type="submission" date="2020-09" db="EMBL/GenBank/DDBJ databases">
        <title>Reference genome assembly for Australian Ascochyta lentis isolate Al4.</title>
        <authorList>
            <person name="Lee R.C."/>
            <person name="Farfan-Caceres L.M."/>
            <person name="Debler J.W."/>
            <person name="Williams A.H."/>
            <person name="Henares B.M."/>
        </authorList>
    </citation>
    <scope>NUCLEOTIDE SEQUENCE</scope>
    <source>
        <strain evidence="6">Al4</strain>
    </source>
</reference>
<accession>A0A8H7ISZ5</accession>
<dbReference type="InterPro" id="IPR056031">
    <property type="entry name" value="DUF7612"/>
</dbReference>
<dbReference type="EMBL" id="RZGK01000023">
    <property type="protein sequence ID" value="KAF9690481.1"/>
    <property type="molecule type" value="Genomic_DNA"/>
</dbReference>
<feature type="compositionally biased region" description="Polar residues" evidence="1">
    <location>
        <begin position="409"/>
        <end position="427"/>
    </location>
</feature>
<dbReference type="InterPro" id="IPR056032">
    <property type="entry name" value="DUF7613"/>
</dbReference>
<organism evidence="6 7">
    <name type="scientific">Ascochyta lentis</name>
    <dbReference type="NCBI Taxonomy" id="205686"/>
    <lineage>
        <taxon>Eukaryota</taxon>
        <taxon>Fungi</taxon>
        <taxon>Dikarya</taxon>
        <taxon>Ascomycota</taxon>
        <taxon>Pezizomycotina</taxon>
        <taxon>Dothideomycetes</taxon>
        <taxon>Pleosporomycetidae</taxon>
        <taxon>Pleosporales</taxon>
        <taxon>Pleosporineae</taxon>
        <taxon>Didymellaceae</taxon>
        <taxon>Ascochyta</taxon>
    </lineage>
</organism>
<dbReference type="InterPro" id="IPR056030">
    <property type="entry name" value="DUF7611"/>
</dbReference>
<evidence type="ECO:0000259" key="4">
    <source>
        <dbReference type="Pfam" id="PF24588"/>
    </source>
</evidence>
<dbReference type="Pfam" id="PF24588">
    <property type="entry name" value="DUF7613"/>
    <property type="match status" value="1"/>
</dbReference>
<feature type="domain" description="DUF7614" evidence="5">
    <location>
        <begin position="1279"/>
        <end position="1423"/>
    </location>
</feature>
<feature type="domain" description="DUF7611" evidence="2">
    <location>
        <begin position="820"/>
        <end position="974"/>
    </location>
</feature>
<keyword evidence="7" id="KW-1185">Reference proteome</keyword>
<feature type="compositionally biased region" description="Polar residues" evidence="1">
    <location>
        <begin position="186"/>
        <end position="209"/>
    </location>
</feature>
<feature type="domain" description="DUF7613" evidence="4">
    <location>
        <begin position="1117"/>
        <end position="1273"/>
    </location>
</feature>
<dbReference type="InterPro" id="IPR056033">
    <property type="entry name" value="DUF7614"/>
</dbReference>
<evidence type="ECO:0000259" key="5">
    <source>
        <dbReference type="Pfam" id="PF24589"/>
    </source>
</evidence>
<dbReference type="Proteomes" id="UP000651452">
    <property type="component" value="Unassembled WGS sequence"/>
</dbReference>
<feature type="compositionally biased region" description="Pro residues" evidence="1">
    <location>
        <begin position="584"/>
        <end position="602"/>
    </location>
</feature>
<gene>
    <name evidence="6" type="ORF">EKO04_011391</name>
</gene>
<feature type="region of interest" description="Disordered" evidence="1">
    <location>
        <begin position="129"/>
        <end position="337"/>
    </location>
</feature>
<comment type="caution">
    <text evidence="6">The sequence shown here is derived from an EMBL/GenBank/DDBJ whole genome shotgun (WGS) entry which is preliminary data.</text>
</comment>
<sequence>MMVDARLDEAREAGNKLLSKGSRWRTKYFAKDDAAPDDQPKTKRADTFKLDDDVNDFLKPSTERATAHQHAAAAFLTAKPRIDVARAQRWPAAQDILSSVAATGKSPGPGGLRTGTRKRGLTVNFARTQPDVIGHGGDECEEPSLEVSRRKKASSVSDVDRLHAQTAQDDANLAARTPEFNGMARSASQTSETAPPRNSFTRTLTNQGEMSPPLQKKLEMGNINTYAHPPPPAPQRMGPMGLGERPKVLSRAPTGFDLMQNEPPAARRPSKDSAYSAYSQDSDNVSPVVEKKAPKLPPTQEEDDDFRPNPLKRTQTGFTDIVDDSDSSSLEHVSSIPQIPRLPEMRFVEQEEESPLESRALLAERFLQSEPDEPDSFAAKVKHRMRAEEGRALHEAQQRAVQGNRDSDASSLQSDPLQVGTPPSTYNAYVGGRTPPSAAPPVQPTRQSPPRQSPPRQSPPRQPPPQSQPSHGYQQSPPRGLDAEDPYRSRARGPSPGRRPMPPGTLPLDTESHHPSSSVSTHQSRPSDARSSPGRSDAFSATTASSVQQAPSTAEKTPSSAKSLSSAADELHLDTPQALQAPKAPAPAPAPAPAQTQPPPSQPRTQGSISHSQGSFSHSQGSQGSISHPAEPAFTIRPRQDISMRLGGSLARSDTRVLGDAAFKDFAERVIHMRGIFQLTAQLGGAMYDRSPSQWARVATWWFLKGRAGMENLIRSRPKTVEPQQERLTQPHVDLAKAWWICAEVLPEHPGLRQYANQPEDARAEAARQAGDVAATEAFETKNAIFHYMKLLTGSMKKHQSMPPTQALIQGQDQSIWEEYPRYAPDAASVLSGTKYKHTKNGAQSQQPSLSQYLPLTDTKNEFCYFRMFAKATMSTDDPNTDRVPMSAAITVLRPKEEYSTRLAICSQNEDINLVVGTNSATGPTWKDISWKKQSRQLSLQLHHGFVLNLELNEGDWRNLWAIVDHTNRVESSMRERVNERFSCKLYLREASYKDPANPSAFPPERVHGCKLMVFEKFDRSSEGTGKRKLHRGYRLVLVTAQKNKQLSFVEHELGTKQEPMNFEYVTENDQSPAMRLHFREGATEQRPRVCTVHLVFQDANDRNHLFGTFTSMNIAPGEMTFAQVPLKGFSIESADQADAFSASGSRVLEKLQWQEAKTVNQDPEAAGLEAAPTVMSESLRIVCRHSAGIISDRMNLGPGEILVRLPTDGAADLTLLRNPQQDMAVAVDSSRTDKGVPDALAELLRTLTNASTIRRLAFNSFKDLHAFQLAVTGFDVKFDGIASTFSISRRRMVVPIYKQWTANTIRLQIVEQDGLVQLLAFFDDFSHADAMNFRLSSMDTFEKKDSGGKFGVKLVDAKFALPVDQRRGEGKMQKAEGRLTGWVGVKRRFVCLDEIEYPGEHDDILIMFDSAEARDLFADALPAATMERKFTVRRKI</sequence>
<feature type="compositionally biased region" description="Low complexity" evidence="1">
    <location>
        <begin position="606"/>
        <end position="628"/>
    </location>
</feature>
<dbReference type="Pfam" id="PF24589">
    <property type="entry name" value="DUF7614"/>
    <property type="match status" value="1"/>
</dbReference>
<feature type="domain" description="DUF7612" evidence="3">
    <location>
        <begin position="977"/>
        <end position="1113"/>
    </location>
</feature>
<reference evidence="6" key="1">
    <citation type="submission" date="2018-12" db="EMBL/GenBank/DDBJ databases">
        <authorList>
            <person name="Syme R.A."/>
            <person name="Farfan-Caceres L."/>
            <person name="Lichtenzveig J."/>
        </authorList>
    </citation>
    <scope>NUCLEOTIDE SEQUENCE</scope>
    <source>
        <strain evidence="6">Al4</strain>
    </source>
</reference>
<feature type="compositionally biased region" description="Pro residues" evidence="1">
    <location>
        <begin position="451"/>
        <end position="467"/>
    </location>
</feature>
<evidence type="ECO:0000313" key="6">
    <source>
        <dbReference type="EMBL" id="KAF9690481.1"/>
    </source>
</evidence>
<feature type="compositionally biased region" description="Low complexity" evidence="1">
    <location>
        <begin position="272"/>
        <end position="283"/>
    </location>
</feature>
<name>A0A8H7ISZ5_9PLEO</name>
<feature type="region of interest" description="Disordered" evidence="1">
    <location>
        <begin position="366"/>
        <end position="630"/>
    </location>
</feature>
<evidence type="ECO:0000313" key="7">
    <source>
        <dbReference type="Proteomes" id="UP000651452"/>
    </source>
</evidence>
<evidence type="ECO:0000256" key="1">
    <source>
        <dbReference type="SAM" id="MobiDB-lite"/>
    </source>
</evidence>